<dbReference type="AlphaFoldDB" id="A0A9X0D2Y0"/>
<feature type="region of interest" description="Disordered" evidence="1">
    <location>
        <begin position="1"/>
        <end position="26"/>
    </location>
</feature>
<dbReference type="EMBL" id="MU825895">
    <property type="protein sequence ID" value="KAJ7383758.1"/>
    <property type="molecule type" value="Genomic_DNA"/>
</dbReference>
<organism evidence="2 3">
    <name type="scientific">Desmophyllum pertusum</name>
    <dbReference type="NCBI Taxonomy" id="174260"/>
    <lineage>
        <taxon>Eukaryota</taxon>
        <taxon>Metazoa</taxon>
        <taxon>Cnidaria</taxon>
        <taxon>Anthozoa</taxon>
        <taxon>Hexacorallia</taxon>
        <taxon>Scleractinia</taxon>
        <taxon>Caryophylliina</taxon>
        <taxon>Caryophylliidae</taxon>
        <taxon>Desmophyllum</taxon>
    </lineage>
</organism>
<dbReference type="Proteomes" id="UP001163046">
    <property type="component" value="Unassembled WGS sequence"/>
</dbReference>
<proteinExistence type="predicted"/>
<protein>
    <submittedName>
        <fullName evidence="2">Uncharacterized protein</fullName>
    </submittedName>
</protein>
<reference evidence="2" key="1">
    <citation type="submission" date="2023-01" db="EMBL/GenBank/DDBJ databases">
        <title>Genome assembly of the deep-sea coral Lophelia pertusa.</title>
        <authorList>
            <person name="Herrera S."/>
            <person name="Cordes E."/>
        </authorList>
    </citation>
    <scope>NUCLEOTIDE SEQUENCE</scope>
    <source>
        <strain evidence="2">USNM1676648</strain>
        <tissue evidence="2">Polyp</tissue>
    </source>
</reference>
<evidence type="ECO:0000256" key="1">
    <source>
        <dbReference type="SAM" id="MobiDB-lite"/>
    </source>
</evidence>
<comment type="caution">
    <text evidence="2">The sequence shown here is derived from an EMBL/GenBank/DDBJ whole genome shotgun (WGS) entry which is preliminary data.</text>
</comment>
<evidence type="ECO:0000313" key="3">
    <source>
        <dbReference type="Proteomes" id="UP001163046"/>
    </source>
</evidence>
<gene>
    <name evidence="2" type="ORF">OS493_026289</name>
</gene>
<name>A0A9X0D2Y0_9CNID</name>
<evidence type="ECO:0000313" key="2">
    <source>
        <dbReference type="EMBL" id="KAJ7383758.1"/>
    </source>
</evidence>
<sequence>MNKLSQVNGNAPPMTLDKLSGDRGDLRNKQNLFETCGKLLVQTTRRRTFSTSTVEAQDTVSETVLGQLTTSLTEKEKDSDDGHPKEKQSKEAEKQPKEKQSKEAEKQPKEKQSKEAEKQPKEKQSKEAEKKPKEKQSKEAEKNRRRSKAEQQRSNRAV</sequence>
<feature type="compositionally biased region" description="Basic and acidic residues" evidence="1">
    <location>
        <begin position="73"/>
        <end position="158"/>
    </location>
</feature>
<keyword evidence="3" id="KW-1185">Reference proteome</keyword>
<feature type="region of interest" description="Disordered" evidence="1">
    <location>
        <begin position="65"/>
        <end position="158"/>
    </location>
</feature>
<accession>A0A9X0D2Y0</accession>